<comment type="caution">
    <text evidence="4">The sequence shown here is derived from an EMBL/GenBank/DDBJ whole genome shotgun (WGS) entry which is preliminary data.</text>
</comment>
<dbReference type="SMART" id="SM00937">
    <property type="entry name" value="PCRF"/>
    <property type="match status" value="1"/>
</dbReference>
<dbReference type="PANTHER" id="PTHR43116">
    <property type="entry name" value="PEPTIDE CHAIN RELEASE FACTOR 2"/>
    <property type="match status" value="1"/>
</dbReference>
<dbReference type="PANTHER" id="PTHR43116:SF3">
    <property type="entry name" value="CLASS I PEPTIDE CHAIN RELEASE FACTOR"/>
    <property type="match status" value="1"/>
</dbReference>
<dbReference type="InterPro" id="IPR004374">
    <property type="entry name" value="PrfB"/>
</dbReference>
<dbReference type="EMBL" id="CM035413">
    <property type="protein sequence ID" value="KAH7431854.1"/>
    <property type="molecule type" value="Genomic_DNA"/>
</dbReference>
<dbReference type="Proteomes" id="UP000825935">
    <property type="component" value="Chromosome 8"/>
</dbReference>
<gene>
    <name evidence="4" type="ORF">KP509_08G069700</name>
</gene>
<sequence>MTRFWMGVRALGRSLHHGRRWLSVQSPSVPSLSALSVSHASDKVFKPLWAPQTSWGHLYCTCSVSDDISTWEGANEAESIASRGWQINEESESDWRSHAASVARSLQLIKARMRWKEKLLRLKQLDKVLENPDLWQDPQLAVRHSRERGDIASKLKSVRQMEVDLFEHVSLAELAHEESDNQVEVDATRALADLRQVAKEKEIAALLSGDQDACSCFLEVQAGAGGTESMDWAAMVLRMYKLWSINRGFETSTVDEVYGEEAGIKRATLRIEGEYAFGYSKCEAGVHRLVRISPFDSNKRRHTSFAAVAVIPIFDSESHIDIKESDLRIDTFCSGGPGGQHANKTESAVRIVHLPTGITAQCQADRSQHRNKQTAMAVLQARLQHREMAEQTKANAHHTAALGEISWGNQIRSYVLHPYRMVKDLRTQYEVSDPDGVLDGDLDGFIFSYLGKCADN</sequence>
<dbReference type="Pfam" id="PF03462">
    <property type="entry name" value="PCRF"/>
    <property type="match status" value="1"/>
</dbReference>
<dbReference type="Gene3D" id="1.20.58.410">
    <property type="entry name" value="Release factor"/>
    <property type="match status" value="1"/>
</dbReference>
<proteinExistence type="inferred from homology"/>
<evidence type="ECO:0000256" key="2">
    <source>
        <dbReference type="ARBA" id="ARBA00022917"/>
    </source>
</evidence>
<dbReference type="Pfam" id="PF00472">
    <property type="entry name" value="RF-1"/>
    <property type="match status" value="1"/>
</dbReference>
<dbReference type="HAMAP" id="MF_00094">
    <property type="entry name" value="Rel_fac_2"/>
    <property type="match status" value="1"/>
</dbReference>
<dbReference type="OMA" id="LNKADLW"/>
<reference evidence="4" key="1">
    <citation type="submission" date="2021-08" db="EMBL/GenBank/DDBJ databases">
        <title>WGS assembly of Ceratopteris richardii.</title>
        <authorList>
            <person name="Marchant D.B."/>
            <person name="Chen G."/>
            <person name="Jenkins J."/>
            <person name="Shu S."/>
            <person name="Leebens-Mack J."/>
            <person name="Grimwood J."/>
            <person name="Schmutz J."/>
            <person name="Soltis P."/>
            <person name="Soltis D."/>
            <person name="Chen Z.-H."/>
        </authorList>
    </citation>
    <scope>NUCLEOTIDE SEQUENCE</scope>
    <source>
        <strain evidence="4">Whitten #5841</strain>
        <tissue evidence="4">Leaf</tissue>
    </source>
</reference>
<evidence type="ECO:0000313" key="5">
    <source>
        <dbReference type="Proteomes" id="UP000825935"/>
    </source>
</evidence>
<dbReference type="FunFam" id="3.30.160.20:FF:000004">
    <property type="entry name" value="Peptide chain release factor 1"/>
    <property type="match status" value="1"/>
</dbReference>
<dbReference type="GO" id="GO:0016149">
    <property type="term" value="F:translation release factor activity, codon specific"/>
    <property type="evidence" value="ECO:0007669"/>
    <property type="project" value="InterPro"/>
</dbReference>
<evidence type="ECO:0000259" key="3">
    <source>
        <dbReference type="SMART" id="SM00937"/>
    </source>
</evidence>
<protein>
    <recommendedName>
        <fullName evidence="3">Peptide chain release factor domain-containing protein</fullName>
    </recommendedName>
</protein>
<dbReference type="GO" id="GO:0005737">
    <property type="term" value="C:cytoplasm"/>
    <property type="evidence" value="ECO:0007669"/>
    <property type="project" value="InterPro"/>
</dbReference>
<comment type="similarity">
    <text evidence="1">Belongs to the prokaryotic/mitochondrial release factor family.</text>
</comment>
<dbReference type="OrthoDB" id="2019491at2759"/>
<dbReference type="Gene3D" id="3.30.160.20">
    <property type="match status" value="1"/>
</dbReference>
<accession>A0A8T2UEZ6</accession>
<dbReference type="InterPro" id="IPR000352">
    <property type="entry name" value="Pep_chain_release_fac_I"/>
</dbReference>
<name>A0A8T2UEZ6_CERRI</name>
<evidence type="ECO:0000256" key="1">
    <source>
        <dbReference type="ARBA" id="ARBA00010835"/>
    </source>
</evidence>
<dbReference type="AlphaFoldDB" id="A0A8T2UEZ6"/>
<organism evidence="4 5">
    <name type="scientific">Ceratopteris richardii</name>
    <name type="common">Triangle waterfern</name>
    <dbReference type="NCBI Taxonomy" id="49495"/>
    <lineage>
        <taxon>Eukaryota</taxon>
        <taxon>Viridiplantae</taxon>
        <taxon>Streptophyta</taxon>
        <taxon>Embryophyta</taxon>
        <taxon>Tracheophyta</taxon>
        <taxon>Polypodiopsida</taxon>
        <taxon>Polypodiidae</taxon>
        <taxon>Polypodiales</taxon>
        <taxon>Pteridineae</taxon>
        <taxon>Pteridaceae</taxon>
        <taxon>Parkerioideae</taxon>
        <taxon>Ceratopteris</taxon>
    </lineage>
</organism>
<dbReference type="NCBIfam" id="TIGR00020">
    <property type="entry name" value="prfB"/>
    <property type="match status" value="1"/>
</dbReference>
<dbReference type="InterPro" id="IPR005139">
    <property type="entry name" value="PCRF"/>
</dbReference>
<dbReference type="Gene3D" id="3.30.70.1660">
    <property type="match status" value="1"/>
</dbReference>
<dbReference type="SUPFAM" id="SSF75620">
    <property type="entry name" value="Release factor"/>
    <property type="match status" value="1"/>
</dbReference>
<dbReference type="InterPro" id="IPR045853">
    <property type="entry name" value="Pep_chain_release_fac_I_sf"/>
</dbReference>
<feature type="domain" description="Peptide chain release factor" evidence="3">
    <location>
        <begin position="173"/>
        <end position="283"/>
    </location>
</feature>
<keyword evidence="5" id="KW-1185">Reference proteome</keyword>
<evidence type="ECO:0000313" key="4">
    <source>
        <dbReference type="EMBL" id="KAH7431854.1"/>
    </source>
</evidence>
<keyword evidence="2" id="KW-0648">Protein biosynthesis</keyword>